<dbReference type="OrthoDB" id="2678750at2"/>
<dbReference type="PATRIC" id="fig|1246626.3.peg.2016"/>
<dbReference type="RefSeq" id="WP_038480215.1">
    <property type="nucleotide sequence ID" value="NZ_CP003923.1"/>
</dbReference>
<evidence type="ECO:0000313" key="1">
    <source>
        <dbReference type="EMBL" id="AIC94594.1"/>
    </source>
</evidence>
<dbReference type="Proteomes" id="UP000027142">
    <property type="component" value="Chromosome"/>
</dbReference>
<dbReference type="KEGG" id="ble:BleG1_2016"/>
<dbReference type="InterPro" id="IPR019615">
    <property type="entry name" value="DUF2487"/>
</dbReference>
<sequence length="155" mass="18226">MRFRTEDTDTYLQSRDYVDTAIVPLVKVSLTADIKSTIQATEFTTILSEEMERQFRGRVMLFPPFSYNDTESAEAKRERLQIWQTELGDAGFHYIVLLTSDANWKQDEQTLEPLQLVYVPSIALEYIEQKNRKKVMDDQMQQILPLITGLWQKKR</sequence>
<organism evidence="1 2">
    <name type="scientific">Shouchella lehensis G1</name>
    <dbReference type="NCBI Taxonomy" id="1246626"/>
    <lineage>
        <taxon>Bacteria</taxon>
        <taxon>Bacillati</taxon>
        <taxon>Bacillota</taxon>
        <taxon>Bacilli</taxon>
        <taxon>Bacillales</taxon>
        <taxon>Bacillaceae</taxon>
        <taxon>Shouchella</taxon>
    </lineage>
</organism>
<dbReference type="EMBL" id="CP003923">
    <property type="protein sequence ID" value="AIC94594.1"/>
    <property type="molecule type" value="Genomic_DNA"/>
</dbReference>
<reference evidence="1 2" key="1">
    <citation type="journal article" date="2014" name="Gene">
        <title>A comparative genomic analysis of the alkalitolerant soil bacterium Bacillus lehensis G1.</title>
        <authorList>
            <person name="Noor Y.M."/>
            <person name="Samsulrizal N.H."/>
            <person name="Jema'on N.A."/>
            <person name="Low K.O."/>
            <person name="Ramli A.N."/>
            <person name="Alias N.I."/>
            <person name="Damis S.I."/>
            <person name="Fuzi S.F."/>
            <person name="Isa M.N."/>
            <person name="Murad A.M."/>
            <person name="Raih M.F."/>
            <person name="Bakar F.D."/>
            <person name="Najimudin N."/>
            <person name="Mahadi N.M."/>
            <person name="Illias R.M."/>
        </authorList>
    </citation>
    <scope>NUCLEOTIDE SEQUENCE [LARGE SCALE GENOMIC DNA]</scope>
    <source>
        <strain evidence="1 2">G1</strain>
    </source>
</reference>
<gene>
    <name evidence="1" type="ORF">BleG1_2016</name>
</gene>
<dbReference type="eggNOG" id="ENOG5032SRK">
    <property type="taxonomic scope" value="Bacteria"/>
</dbReference>
<accession>A0A060M3F8</accession>
<keyword evidence="2" id="KW-1185">Reference proteome</keyword>
<evidence type="ECO:0008006" key="3">
    <source>
        <dbReference type="Google" id="ProtNLM"/>
    </source>
</evidence>
<evidence type="ECO:0000313" key="2">
    <source>
        <dbReference type="Proteomes" id="UP000027142"/>
    </source>
</evidence>
<dbReference type="AlphaFoldDB" id="A0A060M3F8"/>
<dbReference type="STRING" id="1246626.BleG1_2016"/>
<dbReference type="HOGENOM" id="CLU_142699_0_0_9"/>
<protein>
    <recommendedName>
        <fullName evidence="3">DUF2487 domain-containing protein</fullName>
    </recommendedName>
</protein>
<proteinExistence type="predicted"/>
<name>A0A060M3F8_9BACI</name>
<dbReference type="Pfam" id="PF10673">
    <property type="entry name" value="DUF2487"/>
    <property type="match status" value="1"/>
</dbReference>